<feature type="compositionally biased region" description="Basic and acidic residues" evidence="4">
    <location>
        <begin position="269"/>
        <end position="289"/>
    </location>
</feature>
<dbReference type="SUPFAM" id="SSF101447">
    <property type="entry name" value="Formin homology 2 domain (FH2 domain)"/>
    <property type="match status" value="1"/>
</dbReference>
<comment type="similarity">
    <text evidence="2">Belongs to the PAF1 family.</text>
</comment>
<feature type="region of interest" description="Disordered" evidence="4">
    <location>
        <begin position="17"/>
        <end position="65"/>
    </location>
</feature>
<feature type="compositionally biased region" description="Basic residues" evidence="4">
    <location>
        <begin position="221"/>
        <end position="230"/>
    </location>
</feature>
<dbReference type="PRINTS" id="PR01217">
    <property type="entry name" value="PRICHEXTENSN"/>
</dbReference>
<feature type="compositionally biased region" description="Basic and acidic residues" evidence="4">
    <location>
        <begin position="685"/>
        <end position="709"/>
    </location>
</feature>
<dbReference type="AlphaFoldDB" id="A0A6V7NQ46"/>
<evidence type="ECO:0000256" key="4">
    <source>
        <dbReference type="SAM" id="MobiDB-lite"/>
    </source>
</evidence>
<evidence type="ECO:0000256" key="2">
    <source>
        <dbReference type="ARBA" id="ARBA00007560"/>
    </source>
</evidence>
<feature type="compositionally biased region" description="Basic and acidic residues" evidence="4">
    <location>
        <begin position="716"/>
        <end position="726"/>
    </location>
</feature>
<dbReference type="GO" id="GO:0003682">
    <property type="term" value="F:chromatin binding"/>
    <property type="evidence" value="ECO:0007669"/>
    <property type="project" value="TreeGrafter"/>
</dbReference>
<gene>
    <name evidence="5" type="ORF">CB5_LOCUS3962</name>
</gene>
<organism evidence="5">
    <name type="scientific">Ananas comosus var. bracteatus</name>
    <name type="common">red pineapple</name>
    <dbReference type="NCBI Taxonomy" id="296719"/>
    <lineage>
        <taxon>Eukaryota</taxon>
        <taxon>Viridiplantae</taxon>
        <taxon>Streptophyta</taxon>
        <taxon>Embryophyta</taxon>
        <taxon>Tracheophyta</taxon>
        <taxon>Spermatophyta</taxon>
        <taxon>Magnoliopsida</taxon>
        <taxon>Liliopsida</taxon>
        <taxon>Poales</taxon>
        <taxon>Bromeliaceae</taxon>
        <taxon>Bromelioideae</taxon>
        <taxon>Ananas</taxon>
    </lineage>
</organism>
<dbReference type="PANTHER" id="PTHR23188:SF12">
    <property type="entry name" value="RNA POLYMERASE II-ASSOCIATED FACTOR 1 HOMOLOG"/>
    <property type="match status" value="1"/>
</dbReference>
<dbReference type="Pfam" id="PF03985">
    <property type="entry name" value="Paf1"/>
    <property type="match status" value="1"/>
</dbReference>
<evidence type="ECO:0000256" key="3">
    <source>
        <dbReference type="ARBA" id="ARBA00023242"/>
    </source>
</evidence>
<dbReference type="GO" id="GO:0016593">
    <property type="term" value="C:Cdc73/Paf1 complex"/>
    <property type="evidence" value="ECO:0007669"/>
    <property type="project" value="InterPro"/>
</dbReference>
<dbReference type="GO" id="GO:0000993">
    <property type="term" value="F:RNA polymerase II complex binding"/>
    <property type="evidence" value="ECO:0007669"/>
    <property type="project" value="TreeGrafter"/>
</dbReference>
<sequence>MISLLSKLSNNNARVRVSIGSKPSLRSPRSWRRTDPSPLLRRRNRSPAASSPGGAASEPPPSSSPLVAAAAAAAAALPEPLPWRRAAAAAAELRVPATLLPPALQSLSEHPSAAAAAAYASSAAASAADASSAASAAAAAAAAAAAVRVWIDSTAAASPPPSVGSQQPPPPPYYQSSQFPPPYEQQPPPPPPPPSSPPPNPPPAPPPSAPPPPPPALSTQRTHHHHHHNPNSKEPSAAAAPRQQKPVAPASGKPSAYPHGQSGPVETEEERRMRKKREYEKQKQEERRQQLMLKQSQATVAHKTQMRPQHGSMAGSRMATAPFLGGDRVMNRLKKPTTFICKMKFRNELPDPTAQPKLLALNTDKDRYTKYTITSLEKLYKPKLYPEQDLGIPLDLLDISIYNPPPIYSPITPEDEELLRDDEVVTPIKQDGIRRKERPSDIGVSWLVKTQYISPISMDEAKMSITEKQAKEMRETKEGRNSFLENLNSREKQIQAIEESFKAAKLPPVHQTKPAMEAEWVQPLLPDFDRYDDRFVMVTFDGEPTVDSEQYNKLESSVRDEYESQALMKSFVVNGSDPAKPEKFLAYMVPAPEEITKDVYDENEELSYSWIREYHWDVRGDDADDPTTYLMTFGDGAARYLPLPTKLVLQKKKAKEGRSGDDVEHFPVPSRITVRRKSAVAVIENKELEEISRKHEKADDRNSKRQRSFDDDDDMERQHKYMHTDGDQFSGEDDMSD</sequence>
<feature type="region of interest" description="Disordered" evidence="4">
    <location>
        <begin position="685"/>
        <end position="737"/>
    </location>
</feature>
<accession>A0A6V7NQ46</accession>
<keyword evidence="3" id="KW-0539">Nucleus</keyword>
<reference evidence="5" key="1">
    <citation type="submission" date="2020-07" db="EMBL/GenBank/DDBJ databases">
        <authorList>
            <person name="Lin J."/>
        </authorList>
    </citation>
    <scope>NUCLEOTIDE SEQUENCE</scope>
</reference>
<evidence type="ECO:0000256" key="1">
    <source>
        <dbReference type="ARBA" id="ARBA00004123"/>
    </source>
</evidence>
<dbReference type="InterPro" id="IPR007133">
    <property type="entry name" value="RNA_pol_II-assoc_Paf1"/>
</dbReference>
<comment type="subcellular location">
    <subcellularLocation>
        <location evidence="1">Nucleus</location>
    </subcellularLocation>
</comment>
<name>A0A6V7NQ46_ANACO</name>
<dbReference type="EMBL" id="LR862141">
    <property type="protein sequence ID" value="CAD1820751.1"/>
    <property type="molecule type" value="Genomic_DNA"/>
</dbReference>
<evidence type="ECO:0000313" key="5">
    <source>
        <dbReference type="EMBL" id="CAD1820751.1"/>
    </source>
</evidence>
<evidence type="ECO:0008006" key="6">
    <source>
        <dbReference type="Google" id="ProtNLM"/>
    </source>
</evidence>
<proteinExistence type="inferred from homology"/>
<feature type="region of interest" description="Disordered" evidence="4">
    <location>
        <begin position="155"/>
        <end position="295"/>
    </location>
</feature>
<protein>
    <recommendedName>
        <fullName evidence="6">Protein PAF1 homolog</fullName>
    </recommendedName>
</protein>
<dbReference type="PANTHER" id="PTHR23188">
    <property type="entry name" value="RNA POLYMERASE II-ASSOCIATED FACTOR 1 HOMOLOG"/>
    <property type="match status" value="1"/>
</dbReference>
<dbReference type="GO" id="GO:0006368">
    <property type="term" value="P:transcription elongation by RNA polymerase II"/>
    <property type="evidence" value="ECO:0007669"/>
    <property type="project" value="InterPro"/>
</dbReference>
<feature type="compositionally biased region" description="Pro residues" evidence="4">
    <location>
        <begin position="158"/>
        <end position="216"/>
    </location>
</feature>
<feature type="compositionally biased region" description="Low complexity" evidence="4">
    <location>
        <begin position="46"/>
        <end position="57"/>
    </location>
</feature>